<protein>
    <submittedName>
        <fullName evidence="2">Uncharacterized protein</fullName>
    </submittedName>
</protein>
<feature type="transmembrane region" description="Helical" evidence="1">
    <location>
        <begin position="106"/>
        <end position="125"/>
    </location>
</feature>
<feature type="transmembrane region" description="Helical" evidence="1">
    <location>
        <begin position="40"/>
        <end position="61"/>
    </location>
</feature>
<dbReference type="AlphaFoldDB" id="A0A317PN76"/>
<feature type="transmembrane region" description="Helical" evidence="1">
    <location>
        <begin position="208"/>
        <end position="230"/>
    </location>
</feature>
<name>A0A317PN76_9HYPH</name>
<feature type="transmembrane region" description="Helical" evidence="1">
    <location>
        <begin position="250"/>
        <end position="266"/>
    </location>
</feature>
<keyword evidence="1" id="KW-1133">Transmembrane helix</keyword>
<gene>
    <name evidence="2" type="ORF">DFR52_102668</name>
</gene>
<feature type="transmembrane region" description="Helical" evidence="1">
    <location>
        <begin position="273"/>
        <end position="295"/>
    </location>
</feature>
<evidence type="ECO:0000313" key="2">
    <source>
        <dbReference type="EMBL" id="PWW02003.1"/>
    </source>
</evidence>
<dbReference type="Proteomes" id="UP000246352">
    <property type="component" value="Unassembled WGS sequence"/>
</dbReference>
<feature type="transmembrane region" description="Helical" evidence="1">
    <location>
        <begin position="168"/>
        <end position="187"/>
    </location>
</feature>
<feature type="transmembrane region" description="Helical" evidence="1">
    <location>
        <begin position="73"/>
        <end position="94"/>
    </location>
</feature>
<sequence length="330" mass="34787">MLNEFEKSHLFKAAAGTVGQDAGASLNSVRWMVGGPMADAIWFGVAGVLLMAGTAAGHVIWKRRLNLAGITTLPGLLIISTTVGGFLAAPFWWFDLPASFAWDLPPLAARMLSAASLAFGVAGLLVLRRPEQGPCRFYNTMLAFCLVPLAMAAVIFDIERFDFGLPVTYGFFAVVLVLSTSSLSALFPPMEIVRVPRAAKAPEPPSPSLRTGFVFLAAAFGVWGVALFVLPDELSGLWSLWPGDTLTSRLNAATKLALAAAFAMAVRDRQHVAPALLFASVYGFGVLAACLVSLVEGDTGPRGFAAVFGALGATSTAMLAARHRSRDSAP</sequence>
<feature type="transmembrane region" description="Helical" evidence="1">
    <location>
        <begin position="301"/>
        <end position="321"/>
    </location>
</feature>
<keyword evidence="1" id="KW-0812">Transmembrane</keyword>
<keyword evidence="3" id="KW-1185">Reference proteome</keyword>
<proteinExistence type="predicted"/>
<accession>A0A317PN76</accession>
<evidence type="ECO:0000256" key="1">
    <source>
        <dbReference type="SAM" id="Phobius"/>
    </source>
</evidence>
<comment type="caution">
    <text evidence="2">The sequence shown here is derived from an EMBL/GenBank/DDBJ whole genome shotgun (WGS) entry which is preliminary data.</text>
</comment>
<feature type="transmembrane region" description="Helical" evidence="1">
    <location>
        <begin position="137"/>
        <end position="156"/>
    </location>
</feature>
<keyword evidence="1" id="KW-0472">Membrane</keyword>
<dbReference type="EMBL" id="QGTR01000002">
    <property type="protein sequence ID" value="PWW02003.1"/>
    <property type="molecule type" value="Genomic_DNA"/>
</dbReference>
<evidence type="ECO:0000313" key="3">
    <source>
        <dbReference type="Proteomes" id="UP000246352"/>
    </source>
</evidence>
<reference evidence="2 3" key="1">
    <citation type="submission" date="2018-05" db="EMBL/GenBank/DDBJ databases">
        <title>Genomic Encyclopedia of Type Strains, Phase IV (KMG-IV): sequencing the most valuable type-strain genomes for metagenomic binning, comparative biology and taxonomic classification.</title>
        <authorList>
            <person name="Goeker M."/>
        </authorList>
    </citation>
    <scope>NUCLEOTIDE SEQUENCE [LARGE SCALE GENOMIC DNA]</scope>
    <source>
        <strain evidence="2 3">DSM 16791</strain>
    </source>
</reference>
<organism evidence="2 3">
    <name type="scientific">Hoeflea marina</name>
    <dbReference type="NCBI Taxonomy" id="274592"/>
    <lineage>
        <taxon>Bacteria</taxon>
        <taxon>Pseudomonadati</taxon>
        <taxon>Pseudomonadota</taxon>
        <taxon>Alphaproteobacteria</taxon>
        <taxon>Hyphomicrobiales</taxon>
        <taxon>Rhizobiaceae</taxon>
        <taxon>Hoeflea</taxon>
    </lineage>
</organism>